<dbReference type="AlphaFoldDB" id="A0A3P7J0A3"/>
<feature type="compositionally biased region" description="Basic and acidic residues" evidence="1">
    <location>
        <begin position="10"/>
        <end position="20"/>
    </location>
</feature>
<gene>
    <name evidence="2" type="ORF">SVUK_LOCUS11314</name>
</gene>
<dbReference type="EMBL" id="UYYB01096750">
    <property type="protein sequence ID" value="VDM76316.1"/>
    <property type="molecule type" value="Genomic_DNA"/>
</dbReference>
<protein>
    <submittedName>
        <fullName evidence="2">Uncharacterized protein</fullName>
    </submittedName>
</protein>
<sequence length="154" mass="17090">MPPQNGKAMSPEEARKLQDLCKEYDFGTDIGPEATGHSTTSTRELPDEAEQKIHHVPIKTPEIKKDLCKEYDFGTDIGPEATVTQQSFPISGQFSPPVIVPPIEQQGHSTASTRELPDEAEQKVHHVPIKTPEIQKHYAAHKDVRAPSYVSNVQ</sequence>
<keyword evidence="3" id="KW-1185">Reference proteome</keyword>
<evidence type="ECO:0000313" key="2">
    <source>
        <dbReference type="EMBL" id="VDM76316.1"/>
    </source>
</evidence>
<organism evidence="2 3">
    <name type="scientific">Strongylus vulgaris</name>
    <name type="common">Blood worm</name>
    <dbReference type="NCBI Taxonomy" id="40348"/>
    <lineage>
        <taxon>Eukaryota</taxon>
        <taxon>Metazoa</taxon>
        <taxon>Ecdysozoa</taxon>
        <taxon>Nematoda</taxon>
        <taxon>Chromadorea</taxon>
        <taxon>Rhabditida</taxon>
        <taxon>Rhabditina</taxon>
        <taxon>Rhabditomorpha</taxon>
        <taxon>Strongyloidea</taxon>
        <taxon>Strongylidae</taxon>
        <taxon>Strongylus</taxon>
    </lineage>
</organism>
<feature type="region of interest" description="Disordered" evidence="1">
    <location>
        <begin position="26"/>
        <end position="58"/>
    </location>
</feature>
<feature type="compositionally biased region" description="Basic and acidic residues" evidence="1">
    <location>
        <begin position="44"/>
        <end position="53"/>
    </location>
</feature>
<dbReference type="Proteomes" id="UP000270094">
    <property type="component" value="Unassembled WGS sequence"/>
</dbReference>
<feature type="compositionally biased region" description="Basic and acidic residues" evidence="1">
    <location>
        <begin position="115"/>
        <end position="124"/>
    </location>
</feature>
<accession>A0A3P7J0A3</accession>
<proteinExistence type="predicted"/>
<feature type="region of interest" description="Disordered" evidence="1">
    <location>
        <begin position="1"/>
        <end position="20"/>
    </location>
</feature>
<name>A0A3P7J0A3_STRVU</name>
<feature type="compositionally biased region" description="Basic and acidic residues" evidence="1">
    <location>
        <begin position="133"/>
        <end position="145"/>
    </location>
</feature>
<reference evidence="2 3" key="1">
    <citation type="submission" date="2018-11" db="EMBL/GenBank/DDBJ databases">
        <authorList>
            <consortium name="Pathogen Informatics"/>
        </authorList>
    </citation>
    <scope>NUCLEOTIDE SEQUENCE [LARGE SCALE GENOMIC DNA]</scope>
</reference>
<evidence type="ECO:0000256" key="1">
    <source>
        <dbReference type="SAM" id="MobiDB-lite"/>
    </source>
</evidence>
<feature type="region of interest" description="Disordered" evidence="1">
    <location>
        <begin position="88"/>
        <end position="154"/>
    </location>
</feature>
<dbReference type="OrthoDB" id="10632240at2759"/>
<evidence type="ECO:0000313" key="3">
    <source>
        <dbReference type="Proteomes" id="UP000270094"/>
    </source>
</evidence>